<sequence>MPAGLFAATRLRILFVADRFVLSVPAMHEKMHAEAEAKSKQQRDCTDKMRPVFGDKIETTHSEEDQQNYICPRGEEAAAILFMVHSFLLRCPQRRCGVR</sequence>
<gene>
    <name evidence="1" type="ORF">OO17_00715</name>
</gene>
<comment type="caution">
    <text evidence="1">The sequence shown here is derived from an EMBL/GenBank/DDBJ whole genome shotgun (WGS) entry which is preliminary data.</text>
</comment>
<accession>A0A0D7F4R5</accession>
<name>A0A0D7F4R5_RHOPL</name>
<evidence type="ECO:0000313" key="2">
    <source>
        <dbReference type="Proteomes" id="UP000032515"/>
    </source>
</evidence>
<dbReference type="EMBL" id="JXXE01000016">
    <property type="protein sequence ID" value="KIZ48093.1"/>
    <property type="molecule type" value="Genomic_DNA"/>
</dbReference>
<protein>
    <submittedName>
        <fullName evidence="1">Uncharacterized protein</fullName>
    </submittedName>
</protein>
<evidence type="ECO:0000313" key="1">
    <source>
        <dbReference type="EMBL" id="KIZ48093.1"/>
    </source>
</evidence>
<dbReference type="AlphaFoldDB" id="A0A0D7F4R5"/>
<reference evidence="1 2" key="1">
    <citation type="submission" date="2014-11" db="EMBL/GenBank/DDBJ databases">
        <title>Genomics and ecophysiology of heterotrophic nitrogen fixing bacteria isolated from estuarine surface water.</title>
        <authorList>
            <person name="Bentzon-Tilia M."/>
            <person name="Severin I."/>
            <person name="Hansen L.H."/>
            <person name="Riemann L."/>
        </authorList>
    </citation>
    <scope>NUCLEOTIDE SEQUENCE [LARGE SCALE GENOMIC DNA]</scope>
    <source>
        <strain evidence="1 2">BAL398</strain>
    </source>
</reference>
<dbReference type="Proteomes" id="UP000032515">
    <property type="component" value="Unassembled WGS sequence"/>
</dbReference>
<proteinExistence type="predicted"/>
<organism evidence="1 2">
    <name type="scientific">Rhodopseudomonas palustris</name>
    <dbReference type="NCBI Taxonomy" id="1076"/>
    <lineage>
        <taxon>Bacteria</taxon>
        <taxon>Pseudomonadati</taxon>
        <taxon>Pseudomonadota</taxon>
        <taxon>Alphaproteobacteria</taxon>
        <taxon>Hyphomicrobiales</taxon>
        <taxon>Nitrobacteraceae</taxon>
        <taxon>Rhodopseudomonas</taxon>
    </lineage>
</organism>
<dbReference type="PATRIC" id="fig|1076.23.peg.779"/>